<name>A0A016WTS3_9BILA</name>
<dbReference type="EMBL" id="JARK01000107">
    <property type="protein sequence ID" value="EYC43001.1"/>
    <property type="molecule type" value="Genomic_DNA"/>
</dbReference>
<sequence length="110" mass="12455">MLQLHSFANTFAECFLIRIRSSHAAWIPEKRVPEDVIESPTKLEFKMVKQNHSGIYSCTSSNTTIVKITLFVGGLPRVPGNIHVKPSLDEHEYSILDIRWDGNSNADETE</sequence>
<proteinExistence type="predicted"/>
<evidence type="ECO:0008006" key="3">
    <source>
        <dbReference type="Google" id="ProtNLM"/>
    </source>
</evidence>
<protein>
    <recommendedName>
        <fullName evidence="3">Ig-like domain-containing protein</fullName>
    </recommendedName>
</protein>
<evidence type="ECO:0000313" key="2">
    <source>
        <dbReference type="Proteomes" id="UP000024635"/>
    </source>
</evidence>
<accession>A0A016WTS3</accession>
<dbReference type="AlphaFoldDB" id="A0A016WTS3"/>
<evidence type="ECO:0000313" key="1">
    <source>
        <dbReference type="EMBL" id="EYC43001.1"/>
    </source>
</evidence>
<dbReference type="Proteomes" id="UP000024635">
    <property type="component" value="Unassembled WGS sequence"/>
</dbReference>
<organism evidence="1 2">
    <name type="scientific">Ancylostoma ceylanicum</name>
    <dbReference type="NCBI Taxonomy" id="53326"/>
    <lineage>
        <taxon>Eukaryota</taxon>
        <taxon>Metazoa</taxon>
        <taxon>Ecdysozoa</taxon>
        <taxon>Nematoda</taxon>
        <taxon>Chromadorea</taxon>
        <taxon>Rhabditida</taxon>
        <taxon>Rhabditina</taxon>
        <taxon>Rhabditomorpha</taxon>
        <taxon>Strongyloidea</taxon>
        <taxon>Ancylostomatidae</taxon>
        <taxon>Ancylostomatinae</taxon>
        <taxon>Ancylostoma</taxon>
    </lineage>
</organism>
<reference evidence="2" key="1">
    <citation type="journal article" date="2015" name="Nat. Genet.">
        <title>The genome and transcriptome of the zoonotic hookworm Ancylostoma ceylanicum identify infection-specific gene families.</title>
        <authorList>
            <person name="Schwarz E.M."/>
            <person name="Hu Y."/>
            <person name="Antoshechkin I."/>
            <person name="Miller M.M."/>
            <person name="Sternberg P.W."/>
            <person name="Aroian R.V."/>
        </authorList>
    </citation>
    <scope>NUCLEOTIDE SEQUENCE</scope>
    <source>
        <strain evidence="2">HY135</strain>
    </source>
</reference>
<dbReference type="OrthoDB" id="5877779at2759"/>
<keyword evidence="2" id="KW-1185">Reference proteome</keyword>
<comment type="caution">
    <text evidence="1">The sequence shown here is derived from an EMBL/GenBank/DDBJ whole genome shotgun (WGS) entry which is preliminary data.</text>
</comment>
<gene>
    <name evidence="1" type="primary">Acey_s0507.g2691</name>
    <name evidence="1" type="ORF">Y032_0507g2691</name>
</gene>